<dbReference type="GeneID" id="1457479"/>
<keyword evidence="1" id="KW-0150">Chloroplast</keyword>
<dbReference type="EMBL" id="AB001684">
    <property type="protein sequence ID" value="BAA57994.1"/>
    <property type="molecule type" value="Genomic_DNA"/>
</dbReference>
<protein>
    <submittedName>
        <fullName evidence="1">Uncharacterized protein</fullName>
    </submittedName>
</protein>
<geneLocation type="chloroplast" evidence="1"/>
<reference evidence="1" key="1">
    <citation type="journal article" date="1997" name="Proc. Natl. Acad. Sci. U.S.A.">
        <title>Complete nucleotide sequence of the chloroplast genome from the green alga Chlorella vulgaris: the existence of genes possibly involved in chloroplast division.</title>
        <authorList>
            <person name="Wakasugi T."/>
            <person name="Nagai T."/>
            <person name="Kapoor M."/>
            <person name="Sugita M."/>
            <person name="Ito M."/>
            <person name="Ito S."/>
            <person name="Tsudzuki J."/>
            <person name="Nakashima K."/>
            <person name="Tsudzuki T."/>
            <person name="Suzuki Y."/>
            <person name="Hamada A."/>
            <person name="Ohta T."/>
            <person name="Inamura A."/>
            <person name="Yoshinaga K."/>
            <person name="Sugiura M."/>
        </authorList>
    </citation>
    <scope>NUCLEOTIDE SEQUENCE</scope>
</reference>
<accession>V9H160</accession>
<keyword evidence="1" id="KW-0934">Plastid</keyword>
<name>V9H160_CHLVU</name>
<sequence length="51" mass="6251">MPSSVFCSEEFSVHFWIRIVFKKKTPVKKMRLETLKSKKRHVSFFFLEKKE</sequence>
<evidence type="ECO:0000313" key="1">
    <source>
        <dbReference type="EMBL" id="BAA57994.1"/>
    </source>
</evidence>
<dbReference type="AlphaFoldDB" id="V9H160"/>
<organism evidence="1">
    <name type="scientific">Chlorella vulgaris</name>
    <name type="common">Green alga</name>
    <dbReference type="NCBI Taxonomy" id="3077"/>
    <lineage>
        <taxon>Eukaryota</taxon>
        <taxon>Viridiplantae</taxon>
        <taxon>Chlorophyta</taxon>
        <taxon>core chlorophytes</taxon>
        <taxon>Trebouxiophyceae</taxon>
        <taxon>Chlorellales</taxon>
        <taxon>Chlorellaceae</taxon>
        <taxon>Chlorella clade</taxon>
        <taxon>Chlorella</taxon>
    </lineage>
</organism>
<proteinExistence type="predicted"/>
<dbReference type="RefSeq" id="NP_045918.1">
    <property type="nucleotide sequence ID" value="NC_001865.1"/>
</dbReference>